<dbReference type="EC" id="6.3.4.15" evidence="5"/>
<dbReference type="GO" id="GO:0005737">
    <property type="term" value="C:cytoplasm"/>
    <property type="evidence" value="ECO:0007669"/>
    <property type="project" value="TreeGrafter"/>
</dbReference>
<dbReference type="PANTHER" id="PTHR12835">
    <property type="entry name" value="BIOTIN PROTEIN LIGASE"/>
    <property type="match status" value="1"/>
</dbReference>
<dbReference type="Gene3D" id="3.30.930.10">
    <property type="entry name" value="Bira Bifunctional Protein, Domain 2"/>
    <property type="match status" value="1"/>
</dbReference>
<keyword evidence="3" id="KW-0067">ATP-binding</keyword>
<gene>
    <name evidence="7" type="ORF">H924_03255</name>
</gene>
<dbReference type="NCBIfam" id="TIGR00121">
    <property type="entry name" value="birA_ligase"/>
    <property type="match status" value="1"/>
</dbReference>
<accession>M1TP46</accession>
<feature type="domain" description="BPL/LPL catalytic" evidence="6">
    <location>
        <begin position="11"/>
        <end position="202"/>
    </location>
</feature>
<keyword evidence="2" id="KW-0547">Nucleotide-binding</keyword>
<dbReference type="Pfam" id="PF03099">
    <property type="entry name" value="BPL_LplA_LipB"/>
    <property type="match status" value="1"/>
</dbReference>
<organism evidence="7 8">
    <name type="scientific">Corynebacterium callunae DSM 20147</name>
    <dbReference type="NCBI Taxonomy" id="1121353"/>
    <lineage>
        <taxon>Bacteria</taxon>
        <taxon>Bacillati</taxon>
        <taxon>Actinomycetota</taxon>
        <taxon>Actinomycetes</taxon>
        <taxon>Mycobacteriales</taxon>
        <taxon>Corynebacteriaceae</taxon>
        <taxon>Corynebacterium</taxon>
    </lineage>
</organism>
<dbReference type="AlphaFoldDB" id="M1TP46"/>
<dbReference type="KEGG" id="ccn:H924_03255"/>
<dbReference type="SUPFAM" id="SSF50037">
    <property type="entry name" value="C-terminal domain of transcriptional repressors"/>
    <property type="match status" value="1"/>
</dbReference>
<keyword evidence="1 7" id="KW-0436">Ligase</keyword>
<evidence type="ECO:0000313" key="8">
    <source>
        <dbReference type="Proteomes" id="UP000011760"/>
    </source>
</evidence>
<sequence>MKDNSLKSREPLDPDTLRTALVDNGPYNQLNYQEATGSTNADLIAAAEQGAPDWTIATVERQDSGRGRLGRPWTAPQGAQVIFSILFRPGKDSLDALGTIPLASGLAMMDTLESFGVAGAGLKWPNDVLIHGKKLCGILVEAAALDSNPAVVIGMGTNISLQTDELPVPHATSLALEGMEIDRNEFLIRMLNNLHERLLEWAKGESAWLADYRAVCSSLGQDVRVILPGDRELLGVATGIAAGGQLIVRDNDGVEHTLNAGEVTHLRLQ</sequence>
<name>M1TP46_9CORY</name>
<dbReference type="PROSITE" id="PS51733">
    <property type="entry name" value="BPL_LPL_CATALYTIC"/>
    <property type="match status" value="1"/>
</dbReference>
<dbReference type="Gene3D" id="2.30.30.100">
    <property type="match status" value="1"/>
</dbReference>
<evidence type="ECO:0000256" key="3">
    <source>
        <dbReference type="ARBA" id="ARBA00022840"/>
    </source>
</evidence>
<reference evidence="7 8" key="1">
    <citation type="submission" date="2013-02" db="EMBL/GenBank/DDBJ databases">
        <title>The complete genome sequence of Corynebacterium callunae DSM 20147.</title>
        <authorList>
            <person name="Ruckert C."/>
            <person name="Albersmeier A."/>
            <person name="Kalinowski J."/>
        </authorList>
    </citation>
    <scope>NUCLEOTIDE SEQUENCE [LARGE SCALE GENOMIC DNA]</scope>
    <source>
        <strain evidence="7 8">DSM 20147</strain>
    </source>
</reference>
<dbReference type="InterPro" id="IPR045864">
    <property type="entry name" value="aa-tRNA-synth_II/BPL/LPL"/>
</dbReference>
<evidence type="ECO:0000256" key="4">
    <source>
        <dbReference type="ARBA" id="ARBA00023267"/>
    </source>
</evidence>
<protein>
    <recommendedName>
        <fullName evidence="5">biotin--[biotin carboxyl-carrier protein] ligase</fullName>
        <ecNumber evidence="5">6.3.4.15</ecNumber>
    </recommendedName>
</protein>
<evidence type="ECO:0000256" key="2">
    <source>
        <dbReference type="ARBA" id="ARBA00022741"/>
    </source>
</evidence>
<evidence type="ECO:0000259" key="6">
    <source>
        <dbReference type="PROSITE" id="PS51733"/>
    </source>
</evidence>
<dbReference type="OrthoDB" id="9807064at2"/>
<dbReference type="CDD" id="cd16442">
    <property type="entry name" value="BPL"/>
    <property type="match status" value="1"/>
</dbReference>
<dbReference type="InterPro" id="IPR004143">
    <property type="entry name" value="BPL_LPL_catalytic"/>
</dbReference>
<dbReference type="InterPro" id="IPR003142">
    <property type="entry name" value="BPL_C"/>
</dbReference>
<dbReference type="STRING" id="1121353.H924_03255"/>
<dbReference type="InterPro" id="IPR004408">
    <property type="entry name" value="Biotin_CoA_COase_ligase"/>
</dbReference>
<proteinExistence type="predicted"/>
<dbReference type="GO" id="GO:0005524">
    <property type="term" value="F:ATP binding"/>
    <property type="evidence" value="ECO:0007669"/>
    <property type="project" value="UniProtKB-KW"/>
</dbReference>
<dbReference type="EMBL" id="CP004354">
    <property type="protein sequence ID" value="AGG66101.1"/>
    <property type="molecule type" value="Genomic_DNA"/>
</dbReference>
<keyword evidence="4" id="KW-0092">Biotin</keyword>
<dbReference type="Pfam" id="PF02237">
    <property type="entry name" value="BPL_C"/>
    <property type="match status" value="1"/>
</dbReference>
<evidence type="ECO:0000313" key="7">
    <source>
        <dbReference type="EMBL" id="AGG66101.1"/>
    </source>
</evidence>
<dbReference type="InterPro" id="IPR008988">
    <property type="entry name" value="Transcriptional_repressor_C"/>
</dbReference>
<dbReference type="GO" id="GO:0004077">
    <property type="term" value="F:biotin--[biotin carboxyl-carrier protein] ligase activity"/>
    <property type="evidence" value="ECO:0007669"/>
    <property type="project" value="UniProtKB-EC"/>
</dbReference>
<keyword evidence="8" id="KW-1185">Reference proteome</keyword>
<dbReference type="PANTHER" id="PTHR12835:SF5">
    <property type="entry name" value="BIOTIN--PROTEIN LIGASE"/>
    <property type="match status" value="1"/>
</dbReference>
<dbReference type="PATRIC" id="fig|1121353.3.peg.672"/>
<dbReference type="Proteomes" id="UP000011760">
    <property type="component" value="Chromosome"/>
</dbReference>
<dbReference type="eggNOG" id="COG0340">
    <property type="taxonomic scope" value="Bacteria"/>
</dbReference>
<evidence type="ECO:0000256" key="1">
    <source>
        <dbReference type="ARBA" id="ARBA00022598"/>
    </source>
</evidence>
<dbReference type="RefSeq" id="WP_015650539.1">
    <property type="nucleotide sequence ID" value="NC_020506.1"/>
</dbReference>
<dbReference type="SUPFAM" id="SSF55681">
    <property type="entry name" value="Class II aaRS and biotin synthetases"/>
    <property type="match status" value="1"/>
</dbReference>
<evidence type="ECO:0000256" key="5">
    <source>
        <dbReference type="ARBA" id="ARBA00024227"/>
    </source>
</evidence>
<dbReference type="HOGENOM" id="CLU_051096_5_0_11"/>